<dbReference type="KEGG" id="hakz:J0X25_05580"/>
<evidence type="ECO:0000313" key="3">
    <source>
        <dbReference type="Proteomes" id="UP000663203"/>
    </source>
</evidence>
<sequence length="66" mass="6696">MDTVTPLNVVVDNLTEMVTLFSDVAMGEGLAPLLVLVGAVLIVFSVAVFGALTLGAVVSLFSPSSS</sequence>
<evidence type="ECO:0000256" key="1">
    <source>
        <dbReference type="SAM" id="Phobius"/>
    </source>
</evidence>
<accession>A0A8A2VQS0</accession>
<dbReference type="Pfam" id="PF26067">
    <property type="entry name" value="DUF8024"/>
    <property type="match status" value="1"/>
</dbReference>
<keyword evidence="1" id="KW-0472">Membrane</keyword>
<evidence type="ECO:0008006" key="4">
    <source>
        <dbReference type="Google" id="ProtNLM"/>
    </source>
</evidence>
<keyword evidence="1" id="KW-1133">Transmembrane helix</keyword>
<keyword evidence="3" id="KW-1185">Reference proteome</keyword>
<organism evidence="2 3">
    <name type="scientific">Haloterrigena alkaliphila</name>
    <dbReference type="NCBI Taxonomy" id="2816475"/>
    <lineage>
        <taxon>Archaea</taxon>
        <taxon>Methanobacteriati</taxon>
        <taxon>Methanobacteriota</taxon>
        <taxon>Stenosarchaea group</taxon>
        <taxon>Halobacteria</taxon>
        <taxon>Halobacteriales</taxon>
        <taxon>Natrialbaceae</taxon>
        <taxon>Haloterrigena</taxon>
    </lineage>
</organism>
<dbReference type="AlphaFoldDB" id="A0A8A2VQS0"/>
<feature type="transmembrane region" description="Helical" evidence="1">
    <location>
        <begin position="33"/>
        <end position="61"/>
    </location>
</feature>
<dbReference type="RefSeq" id="WP_207290158.1">
    <property type="nucleotide sequence ID" value="NZ_CP071462.1"/>
</dbReference>
<evidence type="ECO:0000313" key="2">
    <source>
        <dbReference type="EMBL" id="QSX00439.1"/>
    </source>
</evidence>
<proteinExistence type="predicted"/>
<reference evidence="2 3" key="1">
    <citation type="submission" date="2021-03" db="EMBL/GenBank/DDBJ databases">
        <title>Haloterrigena longa sp. nov. and Haloterrigena limicola sp. nov., extremely halophilic archaea isolated from a salt lake.</title>
        <authorList>
            <person name="Henglin C."/>
        </authorList>
    </citation>
    <scope>NUCLEOTIDE SEQUENCE [LARGE SCALE GENOMIC DNA]</scope>
    <source>
        <strain evidence="2 3">KZCA68</strain>
    </source>
</reference>
<name>A0A8A2VQS0_9EURY</name>
<keyword evidence="1" id="KW-0812">Transmembrane</keyword>
<gene>
    <name evidence="2" type="ORF">J0X25_05580</name>
</gene>
<dbReference type="GeneID" id="63186755"/>
<dbReference type="EMBL" id="CP071462">
    <property type="protein sequence ID" value="QSX00439.1"/>
    <property type="molecule type" value="Genomic_DNA"/>
</dbReference>
<dbReference type="Proteomes" id="UP000663203">
    <property type="component" value="Chromosome"/>
</dbReference>
<dbReference type="InterPro" id="IPR058337">
    <property type="entry name" value="DUF8024"/>
</dbReference>
<protein>
    <recommendedName>
        <fullName evidence="4">Flagellin N-terminal-like domain-containing protein</fullName>
    </recommendedName>
</protein>